<dbReference type="Proteomes" id="UP000800040">
    <property type="component" value="Unassembled WGS sequence"/>
</dbReference>
<proteinExistence type="predicted"/>
<organism evidence="1 2">
    <name type="scientific">Decorospora gaudefroyi</name>
    <dbReference type="NCBI Taxonomy" id="184978"/>
    <lineage>
        <taxon>Eukaryota</taxon>
        <taxon>Fungi</taxon>
        <taxon>Dikarya</taxon>
        <taxon>Ascomycota</taxon>
        <taxon>Pezizomycotina</taxon>
        <taxon>Dothideomycetes</taxon>
        <taxon>Pleosporomycetidae</taxon>
        <taxon>Pleosporales</taxon>
        <taxon>Pleosporineae</taxon>
        <taxon>Pleosporaceae</taxon>
        <taxon>Decorospora</taxon>
    </lineage>
</organism>
<evidence type="ECO:0000313" key="2">
    <source>
        <dbReference type="Proteomes" id="UP000800040"/>
    </source>
</evidence>
<reference evidence="1" key="1">
    <citation type="submission" date="2020-01" db="EMBL/GenBank/DDBJ databases">
        <authorList>
            <consortium name="DOE Joint Genome Institute"/>
            <person name="Haridas S."/>
            <person name="Albert R."/>
            <person name="Binder M."/>
            <person name="Bloem J."/>
            <person name="Labutti K."/>
            <person name="Salamov A."/>
            <person name="Andreopoulos B."/>
            <person name="Baker S.E."/>
            <person name="Barry K."/>
            <person name="Bills G."/>
            <person name="Bluhm B.H."/>
            <person name="Cannon C."/>
            <person name="Castanera R."/>
            <person name="Culley D.E."/>
            <person name="Daum C."/>
            <person name="Ezra D."/>
            <person name="Gonzalez J.B."/>
            <person name="Henrissat B."/>
            <person name="Kuo A."/>
            <person name="Liang C."/>
            <person name="Lipzen A."/>
            <person name="Lutzoni F."/>
            <person name="Magnuson J."/>
            <person name="Mondo S."/>
            <person name="Nolan M."/>
            <person name="Ohm R."/>
            <person name="Pangilinan J."/>
            <person name="Park H.-J."/>
            <person name="Ramirez L."/>
            <person name="Alfaro M."/>
            <person name="Sun H."/>
            <person name="Tritt A."/>
            <person name="Yoshinaga Y."/>
            <person name="Zwiers L.-H."/>
            <person name="Turgeon B.G."/>
            <person name="Goodwin S.B."/>
            <person name="Spatafora J.W."/>
            <person name="Crous P.W."/>
            <person name="Grigoriev I.V."/>
        </authorList>
    </citation>
    <scope>NUCLEOTIDE SEQUENCE</scope>
    <source>
        <strain evidence="1">P77</strain>
    </source>
</reference>
<gene>
    <name evidence="1" type="ORF">BDW02DRAFT_583180</name>
</gene>
<dbReference type="EMBL" id="ML975412">
    <property type="protein sequence ID" value="KAF1830052.1"/>
    <property type="molecule type" value="Genomic_DNA"/>
</dbReference>
<sequence length="251" mass="28506">MEAMCVEHCVDSLAETYQTLAWMAEDRSHIPRVDDEDKDDRWRLGPQLGEIWNEDARVADATYPQFAYGTNCDKVGDYAWAKTKNALGTQVRPFGYSYERHQDRVQNKSKKALVREAAIRVANMAARRTIESLGGRQNFIVLSGHQGFMAGRQHLLTAVELDLAHLRIQLDDIFFHPSGMPTLNTHRRTDLELLIDERMTMGHEEVAAAFARMKTNAAPPLMVASVRDVNMEVLAWRLSVFRAMESNALTD</sequence>
<protein>
    <submittedName>
        <fullName evidence="1">Uncharacterized protein</fullName>
    </submittedName>
</protein>
<name>A0A6A5K6F4_9PLEO</name>
<evidence type="ECO:0000313" key="1">
    <source>
        <dbReference type="EMBL" id="KAF1830052.1"/>
    </source>
</evidence>
<dbReference type="AlphaFoldDB" id="A0A6A5K6F4"/>
<keyword evidence="2" id="KW-1185">Reference proteome</keyword>
<accession>A0A6A5K6F4</accession>